<protein>
    <recommendedName>
        <fullName evidence="1">gamma-glutamylcyclotransferase</fullName>
        <ecNumber evidence="1">4.3.2.9</ecNumber>
    </recommendedName>
</protein>
<evidence type="ECO:0000313" key="5">
    <source>
        <dbReference type="EMBL" id="KAF2092845.1"/>
    </source>
</evidence>
<feature type="binding site" evidence="4">
    <location>
        <position position="163"/>
    </location>
    <ligand>
        <name>substrate</name>
    </ligand>
</feature>
<dbReference type="EC" id="4.3.2.9" evidence="1"/>
<dbReference type="PANTHER" id="PTHR12935:SF0">
    <property type="entry name" value="GAMMA-GLUTAMYLCYCLOTRANSFERASE"/>
    <property type="match status" value="1"/>
</dbReference>
<keyword evidence="2" id="KW-0456">Lyase</keyword>
<dbReference type="EMBL" id="ML978142">
    <property type="protein sequence ID" value="KAF2092845.1"/>
    <property type="molecule type" value="Genomic_DNA"/>
</dbReference>
<evidence type="ECO:0000313" key="6">
    <source>
        <dbReference type="Proteomes" id="UP000799772"/>
    </source>
</evidence>
<dbReference type="InterPro" id="IPR017939">
    <property type="entry name" value="G-Glutamylcylcotransferase"/>
</dbReference>
<evidence type="ECO:0000256" key="3">
    <source>
        <dbReference type="PIRSR" id="PIRSR617939-1"/>
    </source>
</evidence>
<organism evidence="5 6">
    <name type="scientific">Rhizodiscina lignyota</name>
    <dbReference type="NCBI Taxonomy" id="1504668"/>
    <lineage>
        <taxon>Eukaryota</taxon>
        <taxon>Fungi</taxon>
        <taxon>Dikarya</taxon>
        <taxon>Ascomycota</taxon>
        <taxon>Pezizomycotina</taxon>
        <taxon>Dothideomycetes</taxon>
        <taxon>Pleosporomycetidae</taxon>
        <taxon>Aulographales</taxon>
        <taxon>Rhizodiscinaceae</taxon>
        <taxon>Rhizodiscina</taxon>
    </lineage>
</organism>
<accession>A0A9P4M0Z4</accession>
<dbReference type="GO" id="GO:0003839">
    <property type="term" value="F:gamma-glutamylcyclotransferase activity"/>
    <property type="evidence" value="ECO:0007669"/>
    <property type="project" value="UniProtKB-EC"/>
</dbReference>
<proteinExistence type="predicted"/>
<gene>
    <name evidence="5" type="ORF">NA57DRAFT_69592</name>
</gene>
<name>A0A9P4M0Z4_9PEZI</name>
<dbReference type="Proteomes" id="UP000799772">
    <property type="component" value="Unassembled WGS sequence"/>
</dbReference>
<dbReference type="AlphaFoldDB" id="A0A9P4M0Z4"/>
<feature type="binding site" evidence="4">
    <location>
        <begin position="22"/>
        <end position="27"/>
    </location>
    <ligand>
        <name>substrate</name>
    </ligand>
</feature>
<reference evidence="5" key="1">
    <citation type="journal article" date="2020" name="Stud. Mycol.">
        <title>101 Dothideomycetes genomes: a test case for predicting lifestyles and emergence of pathogens.</title>
        <authorList>
            <person name="Haridas S."/>
            <person name="Albert R."/>
            <person name="Binder M."/>
            <person name="Bloem J."/>
            <person name="Labutti K."/>
            <person name="Salamov A."/>
            <person name="Andreopoulos B."/>
            <person name="Baker S."/>
            <person name="Barry K."/>
            <person name="Bills G."/>
            <person name="Bluhm B."/>
            <person name="Cannon C."/>
            <person name="Castanera R."/>
            <person name="Culley D."/>
            <person name="Daum C."/>
            <person name="Ezra D."/>
            <person name="Gonzalez J."/>
            <person name="Henrissat B."/>
            <person name="Kuo A."/>
            <person name="Liang C."/>
            <person name="Lipzen A."/>
            <person name="Lutzoni F."/>
            <person name="Magnuson J."/>
            <person name="Mondo S."/>
            <person name="Nolan M."/>
            <person name="Ohm R."/>
            <person name="Pangilinan J."/>
            <person name="Park H.-J."/>
            <person name="Ramirez L."/>
            <person name="Alfaro M."/>
            <person name="Sun H."/>
            <person name="Tritt A."/>
            <person name="Yoshinaga Y."/>
            <person name="Zwiers L.-H."/>
            <person name="Turgeon B."/>
            <person name="Goodwin S."/>
            <person name="Spatafora J."/>
            <person name="Crous P."/>
            <person name="Grigoriev I."/>
        </authorList>
    </citation>
    <scope>NUCLEOTIDE SEQUENCE</scope>
    <source>
        <strain evidence="5">CBS 133067</strain>
    </source>
</reference>
<dbReference type="OrthoDB" id="2017317at2759"/>
<keyword evidence="6" id="KW-1185">Reference proteome</keyword>
<comment type="caution">
    <text evidence="5">The sequence shown here is derived from an EMBL/GenBank/DDBJ whole genome shotgun (WGS) entry which is preliminary data.</text>
</comment>
<evidence type="ECO:0000256" key="4">
    <source>
        <dbReference type="PIRSR" id="PIRSR617939-2"/>
    </source>
</evidence>
<feature type="active site" description="Proton acceptor" evidence="3">
    <location>
        <position position="115"/>
    </location>
</feature>
<evidence type="ECO:0000256" key="2">
    <source>
        <dbReference type="ARBA" id="ARBA00023239"/>
    </source>
</evidence>
<dbReference type="Gene3D" id="3.10.490.10">
    <property type="entry name" value="Gamma-glutamyl cyclotransferase-like"/>
    <property type="match status" value="1"/>
</dbReference>
<dbReference type="PANTHER" id="PTHR12935">
    <property type="entry name" value="GAMMA-GLUTAMYLCYCLOTRANSFERASE"/>
    <property type="match status" value="1"/>
</dbReference>
<sequence length="270" mass="31166">MATEKKIPEWKLQALADKPLWYLGYGSNMKASSMSDRKITPLATKVVNVPTHHVTFDIFGIPYSEPCYASIEEFPDGGNAKLHLVHGKDRFEVPSLCGVAHLLSPADFRRLLITEGSGVVYDIIQVVAYELNERRRITERMLTAYTLKAKWPQTPSGTPSARYVNLFLEGARDNNFPAEYIEYLEQFPRYHKLEGLQKTYGQLIFDRGWRPFLKRLVRLTTWNVDADGNCPIFVAVVIVWLYQLMWSYHDCFHRHIFGEGDGGKLYWTRV</sequence>
<evidence type="ECO:0000256" key="1">
    <source>
        <dbReference type="ARBA" id="ARBA00012346"/>
    </source>
</evidence>